<dbReference type="Gene3D" id="3.30.450.80">
    <property type="entry name" value="Transcription factor LuxR-like, autoinducer-binding domain"/>
    <property type="match status" value="1"/>
</dbReference>
<dbReference type="InterPro" id="IPR005143">
    <property type="entry name" value="TF_LuxR_autoind-bd_dom"/>
</dbReference>
<dbReference type="RefSeq" id="WP_245813444.1">
    <property type="nucleotide sequence ID" value="NZ_FRBN01000011.1"/>
</dbReference>
<dbReference type="SUPFAM" id="SSF75516">
    <property type="entry name" value="Pheromone-binding domain of LuxR-like quorum-sensing transcription factors"/>
    <property type="match status" value="1"/>
</dbReference>
<dbReference type="InterPro" id="IPR000792">
    <property type="entry name" value="Tscrpt_reg_LuxR_C"/>
</dbReference>
<dbReference type="InterPro" id="IPR036388">
    <property type="entry name" value="WH-like_DNA-bd_sf"/>
</dbReference>
<dbReference type="PANTHER" id="PTHR44688">
    <property type="entry name" value="DNA-BINDING TRANSCRIPTIONAL ACTIVATOR DEVR_DOSR"/>
    <property type="match status" value="1"/>
</dbReference>
<name>A0A1M6ZRF5_9RHOB</name>
<dbReference type="InterPro" id="IPR016032">
    <property type="entry name" value="Sig_transdc_resp-reg_C-effctor"/>
</dbReference>
<evidence type="ECO:0000256" key="2">
    <source>
        <dbReference type="ARBA" id="ARBA00023125"/>
    </source>
</evidence>
<gene>
    <name evidence="5" type="ORF">SAMN05444414_1117</name>
</gene>
<dbReference type="InterPro" id="IPR036693">
    <property type="entry name" value="TF_LuxR_autoind-bd_dom_sf"/>
</dbReference>
<reference evidence="6" key="1">
    <citation type="submission" date="2016-11" db="EMBL/GenBank/DDBJ databases">
        <authorList>
            <person name="Varghese N."/>
            <person name="Submissions S."/>
        </authorList>
    </citation>
    <scope>NUCLEOTIDE SEQUENCE [LARGE SCALE GENOMIC DNA]</scope>
    <source>
        <strain evidence="6">DSM 29327</strain>
    </source>
</reference>
<dbReference type="Proteomes" id="UP000184191">
    <property type="component" value="Unassembled WGS sequence"/>
</dbReference>
<keyword evidence="1" id="KW-0805">Transcription regulation</keyword>
<dbReference type="STRING" id="1054996.SAMN05444414_1117"/>
<keyword evidence="2" id="KW-0238">DNA-binding</keyword>
<evidence type="ECO:0000256" key="3">
    <source>
        <dbReference type="ARBA" id="ARBA00023163"/>
    </source>
</evidence>
<protein>
    <submittedName>
        <fullName evidence="5">Transcriptional regulator, LuxR family</fullName>
    </submittedName>
</protein>
<accession>A0A1M6ZRF5</accession>
<feature type="domain" description="HTH luxR-type" evidence="4">
    <location>
        <begin position="167"/>
        <end position="232"/>
    </location>
</feature>
<sequence>MQKRIDLIDLASTPECQRDYVGHLNKLCDTLGVEHATYFAANPISGKMHGFTTYPDDWKSHYVANRLQEYDPTLNSASRSVAPVDWQRLMRDPNYDRVFKDAHDFKLPERGVTVPIRGMFGEIGLLCACSSVPQAEWIKLKRDILGSLLNNAVHLHDAVMNSDPLLKTLRQPKLSSREIEILQWVAAGKSQQDIGDILMISSRTVEVHVRSTREKLCTISTAQAVGRAVSLGLIYPG</sequence>
<dbReference type="AlphaFoldDB" id="A0A1M6ZRF5"/>
<evidence type="ECO:0000313" key="6">
    <source>
        <dbReference type="Proteomes" id="UP000184191"/>
    </source>
</evidence>
<dbReference type="GO" id="GO:0006355">
    <property type="term" value="P:regulation of DNA-templated transcription"/>
    <property type="evidence" value="ECO:0007669"/>
    <property type="project" value="InterPro"/>
</dbReference>
<dbReference type="GO" id="GO:0003677">
    <property type="term" value="F:DNA binding"/>
    <property type="evidence" value="ECO:0007669"/>
    <property type="project" value="UniProtKB-KW"/>
</dbReference>
<evidence type="ECO:0000259" key="4">
    <source>
        <dbReference type="PROSITE" id="PS50043"/>
    </source>
</evidence>
<dbReference type="Pfam" id="PF03472">
    <property type="entry name" value="Autoind_bind"/>
    <property type="match status" value="1"/>
</dbReference>
<organism evidence="5 6">
    <name type="scientific">Roseovarius marisflavi</name>
    <dbReference type="NCBI Taxonomy" id="1054996"/>
    <lineage>
        <taxon>Bacteria</taxon>
        <taxon>Pseudomonadati</taxon>
        <taxon>Pseudomonadota</taxon>
        <taxon>Alphaproteobacteria</taxon>
        <taxon>Rhodobacterales</taxon>
        <taxon>Roseobacteraceae</taxon>
        <taxon>Roseovarius</taxon>
    </lineage>
</organism>
<dbReference type="PRINTS" id="PR00038">
    <property type="entry name" value="HTHLUXR"/>
</dbReference>
<keyword evidence="3" id="KW-0804">Transcription</keyword>
<dbReference type="Pfam" id="PF00196">
    <property type="entry name" value="GerE"/>
    <property type="match status" value="1"/>
</dbReference>
<dbReference type="EMBL" id="FRBN01000011">
    <property type="protein sequence ID" value="SHL33047.1"/>
    <property type="molecule type" value="Genomic_DNA"/>
</dbReference>
<dbReference type="CDD" id="cd06170">
    <property type="entry name" value="LuxR_C_like"/>
    <property type="match status" value="1"/>
</dbReference>
<dbReference type="PROSITE" id="PS50043">
    <property type="entry name" value="HTH_LUXR_2"/>
    <property type="match status" value="1"/>
</dbReference>
<dbReference type="SMART" id="SM00421">
    <property type="entry name" value="HTH_LUXR"/>
    <property type="match status" value="1"/>
</dbReference>
<dbReference type="Gene3D" id="1.10.10.10">
    <property type="entry name" value="Winged helix-like DNA-binding domain superfamily/Winged helix DNA-binding domain"/>
    <property type="match status" value="1"/>
</dbReference>
<evidence type="ECO:0000256" key="1">
    <source>
        <dbReference type="ARBA" id="ARBA00023015"/>
    </source>
</evidence>
<keyword evidence="6" id="KW-1185">Reference proteome</keyword>
<proteinExistence type="predicted"/>
<dbReference type="SUPFAM" id="SSF46894">
    <property type="entry name" value="C-terminal effector domain of the bipartite response regulators"/>
    <property type="match status" value="1"/>
</dbReference>
<evidence type="ECO:0000313" key="5">
    <source>
        <dbReference type="EMBL" id="SHL33047.1"/>
    </source>
</evidence>
<dbReference type="PANTHER" id="PTHR44688:SF16">
    <property type="entry name" value="DNA-BINDING TRANSCRIPTIONAL ACTIVATOR DEVR_DOSR"/>
    <property type="match status" value="1"/>
</dbReference>